<evidence type="ECO:0000313" key="3">
    <source>
        <dbReference type="Proteomes" id="UP000692954"/>
    </source>
</evidence>
<feature type="transmembrane region" description="Helical" evidence="1">
    <location>
        <begin position="1106"/>
        <end position="1127"/>
    </location>
</feature>
<keyword evidence="1" id="KW-0812">Transmembrane</keyword>
<comment type="caution">
    <text evidence="2">The sequence shown here is derived from an EMBL/GenBank/DDBJ whole genome shotgun (WGS) entry which is preliminary data.</text>
</comment>
<dbReference type="OrthoDB" id="297016at2759"/>
<keyword evidence="1" id="KW-0472">Membrane</keyword>
<dbReference type="AlphaFoldDB" id="A0A8S1KS65"/>
<gene>
    <name evidence="2" type="ORF">PSON_ATCC_30995.1.T0110372</name>
</gene>
<proteinExistence type="predicted"/>
<organism evidence="2 3">
    <name type="scientific">Paramecium sonneborni</name>
    <dbReference type="NCBI Taxonomy" id="65129"/>
    <lineage>
        <taxon>Eukaryota</taxon>
        <taxon>Sar</taxon>
        <taxon>Alveolata</taxon>
        <taxon>Ciliophora</taxon>
        <taxon>Intramacronucleata</taxon>
        <taxon>Oligohymenophorea</taxon>
        <taxon>Peniculida</taxon>
        <taxon>Parameciidae</taxon>
        <taxon>Paramecium</taxon>
    </lineage>
</organism>
<sequence>MYIVFFSFVYVVYSITYVINKDEIKILENYAIGIEKYDKLKEKLSIYNVGQIDNDEQIIQIISMFMPFDSQQRVDILTKKIDNKYRVYTLYYTKQQSSEYNLKKVELEEENCTSITYYNNEFVVDCTFSQILFVLQNGNKIQYNNTQNLQFTKIFGFYNGLLGLSPGYLTFFNESLYMERQIQINYIQVLKDEKNVYILTELQVIQYTQDGGVILYDHSCQKKPEFMTILGDIFYIQCGTLRKIHNKEIEVFSQKVTQLSATNRYLIINNTSIYNKDFDSNFQVSIGQIYPTNYDDDIIQIVNNKIQIGSIFGYYLIQSDEICQFNLSFNSFYVVDQGLQTLNSGESEFYGNEYKILNYVSGPFIQIQEQGFLNQPYKLNIEKELTNKQLLTLLNYLDESILLIYLQDSQLYSQKCQTNKLHLLCEIEVLLAQNIPQDIRNVQGTVVGNQIIIAYQSQDTLFIYIDNILLQSINKVTTFLLYQNNIIILNQSQVTINYVIDKQLKQETQINITCIMVSMFSNDIALVDQKNNLVIISNSNNGWYQSFIKSFQDKIFNINYINSQLIVLTNKQAFVYENRILRGKLLLDDPIENLNYQSTQTHLYIYNSTNILQFQIYSELSLSSWPQQIIQQKIEQRFLTLTFREHELLLQDNNLYIYSSILEFTPNNIVERDVYSRFIFVDVIFNNYKNQSITVKVKLIGNILKLQPLQFNQTDYKINNGLLQIDQSLFFDGPISSIISDSKDNFQILERVTQSQNQPSWIKYGFNDLIYIGNDQRIVIQNSSLFLFSESKSQQILNDIKNCFTLEQDQLQFYLVCQNFIYAGLKQNPEQIDKFDFDISFNQLISIKFDQGQKIGILNQLDQDTQISIYENYKLKEQKVIDGLKDFQFSDDANLILLISNKVIIVDSQLKEINQFDLLANLIQTEQNSALQFIEFQQICQYKENQYIVSSKDGPIYLIFLNKQYSELVLQFTNIQGTTAIETYLLEKSILICIQKNENNDYFAAFYDFEDKSKSSLIIPYFNVIKLGSPLSFYHYTRQYNNNSIVLNERSGAISVFLINDYLQIKSISQNKKLEELIANDLNFQQTKVNLKIDLSESEQKENRIIVIYILCGVFGIIFLLIAFRYLRRCCLARHLKLIEEKPSQFKSEYI</sequence>
<keyword evidence="1" id="KW-1133">Transmembrane helix</keyword>
<dbReference type="EMBL" id="CAJJDN010000011">
    <property type="protein sequence ID" value="CAD8057747.1"/>
    <property type="molecule type" value="Genomic_DNA"/>
</dbReference>
<keyword evidence="3" id="KW-1185">Reference proteome</keyword>
<name>A0A8S1KS65_9CILI</name>
<evidence type="ECO:0000256" key="1">
    <source>
        <dbReference type="SAM" id="Phobius"/>
    </source>
</evidence>
<evidence type="ECO:0008006" key="4">
    <source>
        <dbReference type="Google" id="ProtNLM"/>
    </source>
</evidence>
<reference evidence="2" key="1">
    <citation type="submission" date="2021-01" db="EMBL/GenBank/DDBJ databases">
        <authorList>
            <consortium name="Genoscope - CEA"/>
            <person name="William W."/>
        </authorList>
    </citation>
    <scope>NUCLEOTIDE SEQUENCE</scope>
</reference>
<accession>A0A8S1KS65</accession>
<dbReference type="Proteomes" id="UP000692954">
    <property type="component" value="Unassembled WGS sequence"/>
</dbReference>
<protein>
    <recommendedName>
        <fullName evidence="4">Transmembrane protein</fullName>
    </recommendedName>
</protein>
<evidence type="ECO:0000313" key="2">
    <source>
        <dbReference type="EMBL" id="CAD8057747.1"/>
    </source>
</evidence>